<dbReference type="Gene3D" id="3.60.110.10">
    <property type="entry name" value="Carbon-nitrogen hydrolase"/>
    <property type="match status" value="1"/>
</dbReference>
<dbReference type="GO" id="GO:0003824">
    <property type="term" value="F:catalytic activity"/>
    <property type="evidence" value="ECO:0007669"/>
    <property type="project" value="InterPro"/>
</dbReference>
<sequence>MATPIRIAACHVSPISLSSRRTTDKAISLIHEAARNKANLVVFPETYIPAFPVWSALRPPTENHDLFKRMALESVYVDGAEVSAIRSAAKKLDIMVSVGISEKVRSSSATLYNSNVIIGANGEVLVHHRKLMPTFFEKLTWAPGDGHGLRLAETKYGKIGNLICGENTNPLARYALMSQGEQIHISTWPAIWPTRIPTPEAGGSDGGSSVAKGANYDNVAANRTRAAAHCFEAKCFGVLCSGVLGKDAVEIISSGASQTEVVTSALENSQRGATMFLDPAGSLLQGFAVDAETQEQKPTEYLQATEGILYADMDVQDCIEGKQYHDVVGGYQRLDVFELKVDRRRREPANFVGDLKFLIEYWLTLSLGTLNSIRTARRGQGLLSGLEV</sequence>
<dbReference type="PANTHER" id="PTHR46044">
    <property type="entry name" value="NITRILASE"/>
    <property type="match status" value="1"/>
</dbReference>
<dbReference type="AlphaFoldDB" id="A0A9W4RRE2"/>
<proteinExistence type="inferred from homology"/>
<gene>
    <name evidence="3" type="ORF">CGXH109_LOCUS63544</name>
</gene>
<evidence type="ECO:0000259" key="2">
    <source>
        <dbReference type="PROSITE" id="PS50263"/>
    </source>
</evidence>
<dbReference type="InterPro" id="IPR044149">
    <property type="entry name" value="Nitrilases_CHs"/>
</dbReference>
<dbReference type="SUPFAM" id="SSF56317">
    <property type="entry name" value="Carbon-nitrogen hydrolase"/>
    <property type="match status" value="1"/>
</dbReference>
<keyword evidence="4" id="KW-1185">Reference proteome</keyword>
<protein>
    <recommendedName>
        <fullName evidence="2">CN hydrolase domain-containing protein</fullName>
    </recommendedName>
</protein>
<dbReference type="InterPro" id="IPR036526">
    <property type="entry name" value="C-N_Hydrolase_sf"/>
</dbReference>
<comment type="caution">
    <text evidence="3">The sequence shown here is derived from an EMBL/GenBank/DDBJ whole genome shotgun (WGS) entry which is preliminary data.</text>
</comment>
<dbReference type="Proteomes" id="UP001152533">
    <property type="component" value="Unassembled WGS sequence"/>
</dbReference>
<name>A0A9W4RRE2_9PEZI</name>
<evidence type="ECO:0000256" key="1">
    <source>
        <dbReference type="ARBA" id="ARBA00008129"/>
    </source>
</evidence>
<organism evidence="3 4">
    <name type="scientific">Colletotrichum noveboracense</name>
    <dbReference type="NCBI Taxonomy" id="2664923"/>
    <lineage>
        <taxon>Eukaryota</taxon>
        <taxon>Fungi</taxon>
        <taxon>Dikarya</taxon>
        <taxon>Ascomycota</taxon>
        <taxon>Pezizomycotina</taxon>
        <taxon>Sordariomycetes</taxon>
        <taxon>Hypocreomycetidae</taxon>
        <taxon>Glomerellales</taxon>
        <taxon>Glomerellaceae</taxon>
        <taxon>Colletotrichum</taxon>
        <taxon>Colletotrichum gloeosporioides species complex</taxon>
    </lineage>
</organism>
<dbReference type="PROSITE" id="PS50263">
    <property type="entry name" value="CN_HYDROLASE"/>
    <property type="match status" value="1"/>
</dbReference>
<reference evidence="3" key="1">
    <citation type="submission" date="2022-08" db="EMBL/GenBank/DDBJ databases">
        <authorList>
            <person name="Giroux E."/>
            <person name="Giroux E."/>
        </authorList>
    </citation>
    <scope>NUCLEOTIDE SEQUENCE</scope>
    <source>
        <strain evidence="3">H1091258</strain>
    </source>
</reference>
<evidence type="ECO:0000313" key="3">
    <source>
        <dbReference type="EMBL" id="CAI0647228.1"/>
    </source>
</evidence>
<dbReference type="PANTHER" id="PTHR46044:SF2">
    <property type="entry name" value="CN HYDROLASE DOMAIN-CONTAINING PROTEIN"/>
    <property type="match status" value="1"/>
</dbReference>
<accession>A0A9W4RRE2</accession>
<dbReference type="InterPro" id="IPR003010">
    <property type="entry name" value="C-N_Hydrolase"/>
</dbReference>
<dbReference type="CDD" id="cd07564">
    <property type="entry name" value="nitrilases_CHs"/>
    <property type="match status" value="1"/>
</dbReference>
<dbReference type="EMBL" id="CAMGZC010000412">
    <property type="protein sequence ID" value="CAI0647228.1"/>
    <property type="molecule type" value="Genomic_DNA"/>
</dbReference>
<evidence type="ECO:0000313" key="4">
    <source>
        <dbReference type="Proteomes" id="UP001152533"/>
    </source>
</evidence>
<comment type="similarity">
    <text evidence="1">Belongs to the carbon-nitrogen hydrolase superfamily. Nitrilase family.</text>
</comment>
<feature type="domain" description="CN hydrolase" evidence="2">
    <location>
        <begin position="5"/>
        <end position="315"/>
    </location>
</feature>
<dbReference type="Pfam" id="PF00795">
    <property type="entry name" value="CN_hydrolase"/>
    <property type="match status" value="1"/>
</dbReference>